<comment type="pathway">
    <text evidence="15">Cofactor biosynthesis; tocopherol biosynthesis.</text>
</comment>
<dbReference type="InParanoid" id="D8QKI1"/>
<dbReference type="PROSITE" id="PS50865">
    <property type="entry name" value="ZF_MYND_2"/>
    <property type="match status" value="1"/>
</dbReference>
<evidence type="ECO:0000256" key="11">
    <source>
        <dbReference type="ARBA" id="ARBA00022833"/>
    </source>
</evidence>
<comment type="subcellular location">
    <subcellularLocation>
        <location evidence="1">Membrane</location>
        <topology evidence="1">Multi-pass membrane protein</topology>
    </subcellularLocation>
    <subcellularLocation>
        <location evidence="2">Plastid</location>
        <location evidence="2">Chloroplast</location>
    </subcellularLocation>
</comment>
<dbReference type="GO" id="GO:0016020">
    <property type="term" value="C:membrane"/>
    <property type="evidence" value="ECO:0007669"/>
    <property type="project" value="UniProtKB-SubCell"/>
</dbReference>
<dbReference type="Proteomes" id="UP000007431">
    <property type="component" value="Unassembled WGS sequence"/>
</dbReference>
<keyword evidence="12" id="KW-0809">Transit peptide</keyword>
<comment type="similarity">
    <text evidence="3">Belongs to the polyprenol kinase family.</text>
</comment>
<keyword evidence="4" id="KW-0150">Chloroplast</keyword>
<evidence type="ECO:0000256" key="13">
    <source>
        <dbReference type="ARBA" id="ARBA00022989"/>
    </source>
</evidence>
<dbReference type="EMBL" id="GL377316">
    <property type="protein sequence ID" value="EFI91721.1"/>
    <property type="molecule type" value="Genomic_DNA"/>
</dbReference>
<dbReference type="HOGENOM" id="CLU_641170_0_0_1"/>
<proteinExistence type="inferred from homology"/>
<dbReference type="VEuPathDB" id="FungiDB:SCHCODRAFT_01176619"/>
<evidence type="ECO:0000256" key="10">
    <source>
        <dbReference type="ARBA" id="ARBA00022777"/>
    </source>
</evidence>
<dbReference type="RefSeq" id="XP_003026624.1">
    <property type="nucleotide sequence ID" value="XM_003026578.1"/>
</dbReference>
<dbReference type="InterPro" id="IPR002893">
    <property type="entry name" value="Znf_MYND"/>
</dbReference>
<dbReference type="GO" id="GO:0010276">
    <property type="term" value="F:phytol kinase activity"/>
    <property type="evidence" value="ECO:0007669"/>
    <property type="project" value="UniProtKB-EC"/>
</dbReference>
<evidence type="ECO:0000256" key="9">
    <source>
        <dbReference type="ARBA" id="ARBA00022771"/>
    </source>
</evidence>
<evidence type="ECO:0000256" key="8">
    <source>
        <dbReference type="ARBA" id="ARBA00022723"/>
    </source>
</evidence>
<keyword evidence="10" id="KW-0418">Kinase</keyword>
<evidence type="ECO:0000256" key="6">
    <source>
        <dbReference type="ARBA" id="ARBA00022679"/>
    </source>
</evidence>
<comment type="catalytic activity">
    <reaction evidence="17">
        <text>phytol + CTP = phytyl phosphate + CDP + H(+)</text>
        <dbReference type="Rhea" id="RHEA:38055"/>
        <dbReference type="ChEBI" id="CHEBI:15378"/>
        <dbReference type="ChEBI" id="CHEBI:17327"/>
        <dbReference type="ChEBI" id="CHEBI:37563"/>
        <dbReference type="ChEBI" id="CHEBI:58069"/>
        <dbReference type="ChEBI" id="CHEBI:75483"/>
        <dbReference type="EC" id="2.7.1.182"/>
    </reaction>
</comment>
<keyword evidence="21" id="KW-1185">Reference proteome</keyword>
<dbReference type="Pfam" id="PF01753">
    <property type="entry name" value="zf-MYND"/>
    <property type="match status" value="1"/>
</dbReference>
<dbReference type="PANTHER" id="PTHR32523">
    <property type="entry name" value="PHYTOL KINASE 1, CHLOROPLASTIC"/>
    <property type="match status" value="1"/>
</dbReference>
<keyword evidence="5" id="KW-0934">Plastid</keyword>
<dbReference type="GO" id="GO:0008270">
    <property type="term" value="F:zinc ion binding"/>
    <property type="evidence" value="ECO:0007669"/>
    <property type="project" value="UniProtKB-KW"/>
</dbReference>
<keyword evidence="13" id="KW-1133">Transmembrane helix</keyword>
<dbReference type="AlphaFoldDB" id="D8QKI1"/>
<dbReference type="InterPro" id="IPR039606">
    <property type="entry name" value="Phytol/farnesol_kinase"/>
</dbReference>
<keyword evidence="11" id="KW-0862">Zinc</keyword>
<evidence type="ECO:0000256" key="5">
    <source>
        <dbReference type="ARBA" id="ARBA00022640"/>
    </source>
</evidence>
<dbReference type="OrthoDB" id="432970at2759"/>
<evidence type="ECO:0000256" key="7">
    <source>
        <dbReference type="ARBA" id="ARBA00022692"/>
    </source>
</evidence>
<evidence type="ECO:0000256" key="4">
    <source>
        <dbReference type="ARBA" id="ARBA00022528"/>
    </source>
</evidence>
<keyword evidence="6" id="KW-0808">Transferase</keyword>
<dbReference type="GeneID" id="9593226"/>
<dbReference type="PANTHER" id="PTHR32523:SF8">
    <property type="entry name" value="DOLICHOL KINASE"/>
    <property type="match status" value="1"/>
</dbReference>
<organism evidence="21">
    <name type="scientific">Schizophyllum commune (strain H4-8 / FGSC 9210)</name>
    <name type="common">Split gill fungus</name>
    <dbReference type="NCBI Taxonomy" id="578458"/>
    <lineage>
        <taxon>Eukaryota</taxon>
        <taxon>Fungi</taxon>
        <taxon>Dikarya</taxon>
        <taxon>Basidiomycota</taxon>
        <taxon>Agaricomycotina</taxon>
        <taxon>Agaricomycetes</taxon>
        <taxon>Agaricomycetidae</taxon>
        <taxon>Agaricales</taxon>
        <taxon>Schizophyllaceae</taxon>
        <taxon>Schizophyllum</taxon>
    </lineage>
</organism>
<dbReference type="Gene3D" id="6.10.140.2220">
    <property type="match status" value="1"/>
</dbReference>
<dbReference type="SUPFAM" id="SSF144232">
    <property type="entry name" value="HIT/MYND zinc finger-like"/>
    <property type="match status" value="1"/>
</dbReference>
<dbReference type="EC" id="2.7.1.182" evidence="16"/>
<keyword evidence="14" id="KW-0472">Membrane</keyword>
<protein>
    <recommendedName>
        <fullName evidence="16">phytol kinase</fullName>
        <ecNumber evidence="16">2.7.1.182</ecNumber>
    </recommendedName>
</protein>
<evidence type="ECO:0000256" key="18">
    <source>
        <dbReference type="PROSITE-ProRule" id="PRU00134"/>
    </source>
</evidence>
<reference evidence="20 21" key="1">
    <citation type="journal article" date="2010" name="Nat. Biotechnol.">
        <title>Genome sequence of the model mushroom Schizophyllum commune.</title>
        <authorList>
            <person name="Ohm R.A."/>
            <person name="de Jong J.F."/>
            <person name="Lugones L.G."/>
            <person name="Aerts A."/>
            <person name="Kothe E."/>
            <person name="Stajich J.E."/>
            <person name="de Vries R.P."/>
            <person name="Record E."/>
            <person name="Levasseur A."/>
            <person name="Baker S.E."/>
            <person name="Bartholomew K.A."/>
            <person name="Coutinho P.M."/>
            <person name="Erdmann S."/>
            <person name="Fowler T.J."/>
            <person name="Gathman A.C."/>
            <person name="Lombard V."/>
            <person name="Henrissat B."/>
            <person name="Knabe N."/>
            <person name="Kuees U."/>
            <person name="Lilly W.W."/>
            <person name="Lindquist E."/>
            <person name="Lucas S."/>
            <person name="Magnuson J.K."/>
            <person name="Piumi F."/>
            <person name="Raudaskoski M."/>
            <person name="Salamov A."/>
            <person name="Schmutz J."/>
            <person name="Schwarze F.W.M.R."/>
            <person name="vanKuyk P.A."/>
            <person name="Horton J.S."/>
            <person name="Grigoriev I.V."/>
            <person name="Woesten H.A.B."/>
        </authorList>
    </citation>
    <scope>NUCLEOTIDE SEQUENCE [LARGE SCALE GENOMIC DNA]</scope>
    <source>
        <strain evidence="21">H4-8 / FGSC 9210</strain>
    </source>
</reference>
<dbReference type="KEGG" id="scm:SCHCO_01176619"/>
<feature type="domain" description="MYND-type" evidence="19">
    <location>
        <begin position="312"/>
        <end position="355"/>
    </location>
</feature>
<evidence type="ECO:0000256" key="17">
    <source>
        <dbReference type="ARBA" id="ARBA00048889"/>
    </source>
</evidence>
<keyword evidence="7" id="KW-0812">Transmembrane</keyword>
<dbReference type="OMA" id="KCACEVE"/>
<keyword evidence="9 18" id="KW-0863">Zinc-finger</keyword>
<evidence type="ECO:0000256" key="14">
    <source>
        <dbReference type="ARBA" id="ARBA00023136"/>
    </source>
</evidence>
<sequence length="428" mass="48318">MRGRHPGVLQAFMTFLRIDRSRDDMRALATQMETCTCDRTDPLVDEFHAWHWLDHDTVPGKYVKQFMPRTDTMESLVCALSSLLALPIEAACMDWKQGQRHDVWPQKSQDALGDNWSQTTTQICRWLDEYPSFQVAHLLGSFADIGDLSTPIITAMLHSATLPKNLVLLLNRAVDSYPPGIKSSDIGARMFYIMPLNLVLTLMQCIETLVIDNVSTAYFYDDQALPMLDVLTRVGRLYEKTGDFDMWGTLERTGGAIHAKLGLPHDKDRYHRDIVKASTEHKEILLEMAAKTSHQTVQKILYLLMSHTICANPDCSTANPTSWSRCGGCSRVYYCSSACQSAHWRCEGKQHKGTCRILKSVGEAVSLPTSAQADALPELSNADFYRACAQANIQERDLKLLVKRVLGDVRILGVFNERYAKKYAYRLS</sequence>
<keyword evidence="8" id="KW-0479">Metal-binding</keyword>
<gene>
    <name evidence="20" type="ORF">SCHCODRAFT_258839</name>
</gene>
<evidence type="ECO:0000259" key="19">
    <source>
        <dbReference type="PROSITE" id="PS50865"/>
    </source>
</evidence>
<evidence type="ECO:0000313" key="20">
    <source>
        <dbReference type="EMBL" id="EFI91721.1"/>
    </source>
</evidence>
<evidence type="ECO:0000256" key="2">
    <source>
        <dbReference type="ARBA" id="ARBA00004229"/>
    </source>
</evidence>
<evidence type="ECO:0000256" key="1">
    <source>
        <dbReference type="ARBA" id="ARBA00004141"/>
    </source>
</evidence>
<name>D8QKI1_SCHCM</name>
<evidence type="ECO:0000256" key="3">
    <source>
        <dbReference type="ARBA" id="ARBA00010794"/>
    </source>
</evidence>
<evidence type="ECO:0000313" key="21">
    <source>
        <dbReference type="Proteomes" id="UP000007431"/>
    </source>
</evidence>
<accession>D8QKI1</accession>
<evidence type="ECO:0000256" key="12">
    <source>
        <dbReference type="ARBA" id="ARBA00022946"/>
    </source>
</evidence>
<evidence type="ECO:0000256" key="15">
    <source>
        <dbReference type="ARBA" id="ARBA00024015"/>
    </source>
</evidence>
<evidence type="ECO:0000256" key="16">
    <source>
        <dbReference type="ARBA" id="ARBA00039024"/>
    </source>
</evidence>